<gene>
    <name evidence="1" type="ORF">CA3LBN_004429</name>
</gene>
<keyword evidence="2" id="KW-1185">Reference proteome</keyword>
<name>A0ABX8IGT6_9ASCO</name>
<proteinExistence type="predicted"/>
<evidence type="ECO:0000313" key="2">
    <source>
        <dbReference type="Proteomes" id="UP000825434"/>
    </source>
</evidence>
<reference evidence="1 2" key="1">
    <citation type="submission" date="2021-06" db="EMBL/GenBank/DDBJ databases">
        <title>Candida outbreak in Lebanon.</title>
        <authorList>
            <person name="Finianos M."/>
        </authorList>
    </citation>
    <scope>NUCLEOTIDE SEQUENCE [LARGE SCALE GENOMIC DNA]</scope>
    <source>
        <strain evidence="1">CA3LBN</strain>
    </source>
</reference>
<protein>
    <submittedName>
        <fullName evidence="1">Uncharacterized protein</fullName>
    </submittedName>
</protein>
<dbReference type="Proteomes" id="UP000825434">
    <property type="component" value="Chromosome 6"/>
</dbReference>
<organism evidence="1 2">
    <name type="scientific">Candidozyma haemuli</name>
    <dbReference type="NCBI Taxonomy" id="45357"/>
    <lineage>
        <taxon>Eukaryota</taxon>
        <taxon>Fungi</taxon>
        <taxon>Dikarya</taxon>
        <taxon>Ascomycota</taxon>
        <taxon>Saccharomycotina</taxon>
        <taxon>Pichiomycetes</taxon>
        <taxon>Metschnikowiaceae</taxon>
        <taxon>Candidozyma</taxon>
    </lineage>
</organism>
<evidence type="ECO:0000313" key="1">
    <source>
        <dbReference type="EMBL" id="QWU90071.1"/>
    </source>
</evidence>
<accession>A0ABX8IGT6</accession>
<sequence length="302" mass="34764">MNSLVFHKKSPLQKNPYSKRIKCTGCSSSTFRSLPQHEPFRHKSGGYENFVKGLEERSSKLNDSVAVCAEYYDVTASKKFSSEGHIVYIQSVKGESAHIENPHENVSVWAKYRKVRLFKNCIEVAARVEFVDSEAQLENIRVLSDDSENWVKAAERKMKQGYYPPDIMLWFTTLFATLVALTSANSESEMIEKLRGEFENSSNELTKLIPKCEEKFNVTSTYHFSPLGFVGKVNEVDGEDPEESSKLDRLRDFKDCVKEYAAVKFYDSKEKFERVPTMEDIRESWDLTAGFVVRQHLNLEKM</sequence>
<dbReference type="EMBL" id="CP076666">
    <property type="protein sequence ID" value="QWU90071.1"/>
    <property type="molecule type" value="Genomic_DNA"/>
</dbReference>